<protein>
    <submittedName>
        <fullName evidence="4">Ankyrin</fullName>
    </submittedName>
</protein>
<dbReference type="InterPro" id="IPR036770">
    <property type="entry name" value="Ankyrin_rpt-contain_sf"/>
</dbReference>
<dbReference type="Proteomes" id="UP001232148">
    <property type="component" value="Unassembled WGS sequence"/>
</dbReference>
<dbReference type="Gene3D" id="1.25.40.20">
    <property type="entry name" value="Ankyrin repeat-containing domain"/>
    <property type="match status" value="2"/>
</dbReference>
<evidence type="ECO:0000256" key="1">
    <source>
        <dbReference type="ARBA" id="ARBA00022737"/>
    </source>
</evidence>
<feature type="repeat" description="ANK" evidence="3">
    <location>
        <begin position="25"/>
        <end position="57"/>
    </location>
</feature>
<dbReference type="SUPFAM" id="SSF48403">
    <property type="entry name" value="Ankyrin repeat"/>
    <property type="match status" value="1"/>
</dbReference>
<dbReference type="EMBL" id="MU842875">
    <property type="protein sequence ID" value="KAK2028623.1"/>
    <property type="molecule type" value="Genomic_DNA"/>
</dbReference>
<proteinExistence type="predicted"/>
<feature type="repeat" description="ANK" evidence="3">
    <location>
        <begin position="91"/>
        <end position="123"/>
    </location>
</feature>
<evidence type="ECO:0000313" key="5">
    <source>
        <dbReference type="Proteomes" id="UP001232148"/>
    </source>
</evidence>
<comment type="caution">
    <text evidence="4">The sequence shown here is derived from an EMBL/GenBank/DDBJ whole genome shotgun (WGS) entry which is preliminary data.</text>
</comment>
<evidence type="ECO:0000313" key="4">
    <source>
        <dbReference type="EMBL" id="KAK2028623.1"/>
    </source>
</evidence>
<gene>
    <name evidence="4" type="ORF">LX32DRAFT_590274</name>
</gene>
<keyword evidence="2 3" id="KW-0040">ANK repeat</keyword>
<keyword evidence="5" id="KW-1185">Reference proteome</keyword>
<evidence type="ECO:0000256" key="3">
    <source>
        <dbReference type="PROSITE-ProRule" id="PRU00023"/>
    </source>
</evidence>
<keyword evidence="1" id="KW-0677">Repeat</keyword>
<accession>A0AAD9HGX2</accession>
<dbReference type="PANTHER" id="PTHR24171">
    <property type="entry name" value="ANKYRIN REPEAT DOMAIN-CONTAINING PROTEIN 39-RELATED"/>
    <property type="match status" value="1"/>
</dbReference>
<dbReference type="SMART" id="SM00248">
    <property type="entry name" value="ANK"/>
    <property type="match status" value="5"/>
</dbReference>
<evidence type="ECO:0000256" key="2">
    <source>
        <dbReference type="ARBA" id="ARBA00023043"/>
    </source>
</evidence>
<name>A0AAD9HGX2_9PEZI</name>
<feature type="repeat" description="ANK" evidence="3">
    <location>
        <begin position="126"/>
        <end position="147"/>
    </location>
</feature>
<feature type="repeat" description="ANK" evidence="3">
    <location>
        <begin position="58"/>
        <end position="90"/>
    </location>
</feature>
<dbReference type="PROSITE" id="PS50088">
    <property type="entry name" value="ANK_REPEAT"/>
    <property type="match status" value="5"/>
</dbReference>
<feature type="repeat" description="ANK" evidence="3">
    <location>
        <begin position="166"/>
        <end position="198"/>
    </location>
</feature>
<dbReference type="Pfam" id="PF12796">
    <property type="entry name" value="Ank_2"/>
    <property type="match status" value="2"/>
</dbReference>
<organism evidence="4 5">
    <name type="scientific">Colletotrichum zoysiae</name>
    <dbReference type="NCBI Taxonomy" id="1216348"/>
    <lineage>
        <taxon>Eukaryota</taxon>
        <taxon>Fungi</taxon>
        <taxon>Dikarya</taxon>
        <taxon>Ascomycota</taxon>
        <taxon>Pezizomycotina</taxon>
        <taxon>Sordariomycetes</taxon>
        <taxon>Hypocreomycetidae</taxon>
        <taxon>Glomerellales</taxon>
        <taxon>Glomerellaceae</taxon>
        <taxon>Colletotrichum</taxon>
        <taxon>Colletotrichum graminicola species complex</taxon>
    </lineage>
</organism>
<dbReference type="PRINTS" id="PR01415">
    <property type="entry name" value="ANKYRIN"/>
</dbReference>
<dbReference type="InterPro" id="IPR002110">
    <property type="entry name" value="Ankyrin_rpt"/>
</dbReference>
<reference evidence="4" key="1">
    <citation type="submission" date="2021-06" db="EMBL/GenBank/DDBJ databases">
        <title>Comparative genomics, transcriptomics and evolutionary studies reveal genomic signatures of adaptation to plant cell wall in hemibiotrophic fungi.</title>
        <authorList>
            <consortium name="DOE Joint Genome Institute"/>
            <person name="Baroncelli R."/>
            <person name="Diaz J.F."/>
            <person name="Benocci T."/>
            <person name="Peng M."/>
            <person name="Battaglia E."/>
            <person name="Haridas S."/>
            <person name="Andreopoulos W."/>
            <person name="Labutti K."/>
            <person name="Pangilinan J."/>
            <person name="Floch G.L."/>
            <person name="Makela M.R."/>
            <person name="Henrissat B."/>
            <person name="Grigoriev I.V."/>
            <person name="Crouch J.A."/>
            <person name="De Vries R.P."/>
            <person name="Sukno S.A."/>
            <person name="Thon M.R."/>
        </authorList>
    </citation>
    <scope>NUCLEOTIDE SEQUENCE</scope>
    <source>
        <strain evidence="4">MAFF235873</strain>
    </source>
</reference>
<dbReference type="AlphaFoldDB" id="A0AAD9HGX2"/>
<dbReference type="PROSITE" id="PS50297">
    <property type="entry name" value="ANK_REP_REGION"/>
    <property type="match status" value="4"/>
</dbReference>
<sequence length="243" mass="27316">MAQFLISYQADNEIRAANINLQNEFGETALHLAVRSGEVEMVHLLLRHGANTNIQDKRGDAAIHVALGESGCPTVQLLLKYDANLHLQNHAGDMAIHIASRIENISVLESLIQQGGDINAKDRHLNGMTALHYAAQKSYAVMVRRLLLLVPEQNKRLRLLSTQDRFGQTALHSAAKRDTLKTFRVLFEAGADLELCDRNGIKPIDYAADKISRQSSLERQLYLLGYRRILQHQNGRMVSRFTK</sequence>